<dbReference type="AlphaFoldDB" id="A0A5N6N0T5"/>
<accession>A0A5N6N0T5</accession>
<gene>
    <name evidence="1" type="ORF">E3N88_28498</name>
</gene>
<comment type="caution">
    <text evidence="1">The sequence shown here is derived from an EMBL/GenBank/DDBJ whole genome shotgun (WGS) entry which is preliminary data.</text>
</comment>
<evidence type="ECO:0000313" key="1">
    <source>
        <dbReference type="EMBL" id="KAD4179907.1"/>
    </source>
</evidence>
<evidence type="ECO:0000313" key="2">
    <source>
        <dbReference type="Proteomes" id="UP000326396"/>
    </source>
</evidence>
<reference evidence="1 2" key="1">
    <citation type="submission" date="2019-05" db="EMBL/GenBank/DDBJ databases">
        <title>Mikania micrantha, genome provides insights into the molecular mechanism of rapid growth.</title>
        <authorList>
            <person name="Liu B."/>
        </authorList>
    </citation>
    <scope>NUCLEOTIDE SEQUENCE [LARGE SCALE GENOMIC DNA]</scope>
    <source>
        <strain evidence="1">NLD-2019</strain>
        <tissue evidence="1">Leaf</tissue>
    </source>
</reference>
<dbReference type="Proteomes" id="UP000326396">
    <property type="component" value="Linkage Group LG4"/>
</dbReference>
<sequence>MKNSAKRSDNGLKITILINTKLHRMSMNIRIQSHTSKNNVIAIDGTLAVKGSDGDVAANAVFRHQLSSVSSIQIMASAGLRGLIGVQTSWILAVHLNLKWEDFSTVGMLYTIGIQCIYWKLEFHRGAQKLVVPVSAVVAL</sequence>
<dbReference type="PANTHER" id="PTHR44914:SF1">
    <property type="entry name" value="CHAPERONE PROTEIN DNAJ 13"/>
    <property type="match status" value="1"/>
</dbReference>
<keyword evidence="2" id="KW-1185">Reference proteome</keyword>
<dbReference type="OrthoDB" id="10250354at2759"/>
<proteinExistence type="predicted"/>
<name>A0A5N6N0T5_9ASTR</name>
<organism evidence="1 2">
    <name type="scientific">Mikania micrantha</name>
    <name type="common">bitter vine</name>
    <dbReference type="NCBI Taxonomy" id="192012"/>
    <lineage>
        <taxon>Eukaryota</taxon>
        <taxon>Viridiplantae</taxon>
        <taxon>Streptophyta</taxon>
        <taxon>Embryophyta</taxon>
        <taxon>Tracheophyta</taxon>
        <taxon>Spermatophyta</taxon>
        <taxon>Magnoliopsida</taxon>
        <taxon>eudicotyledons</taxon>
        <taxon>Gunneridae</taxon>
        <taxon>Pentapetalae</taxon>
        <taxon>asterids</taxon>
        <taxon>campanulids</taxon>
        <taxon>Asterales</taxon>
        <taxon>Asteraceae</taxon>
        <taxon>Asteroideae</taxon>
        <taxon>Heliantheae alliance</taxon>
        <taxon>Eupatorieae</taxon>
        <taxon>Mikania</taxon>
    </lineage>
</organism>
<protein>
    <submittedName>
        <fullName evidence="1">Uncharacterized protein</fullName>
    </submittedName>
</protein>
<dbReference type="InterPro" id="IPR042162">
    <property type="entry name" value="AtJ13"/>
</dbReference>
<dbReference type="PANTHER" id="PTHR44914">
    <property type="entry name" value="CHAPERONE PROTEIN DNAJ 13"/>
    <property type="match status" value="1"/>
</dbReference>
<dbReference type="EMBL" id="SZYD01000014">
    <property type="protein sequence ID" value="KAD4179907.1"/>
    <property type="molecule type" value="Genomic_DNA"/>
</dbReference>